<reference evidence="1" key="2">
    <citation type="journal article" date="2015" name="Fish Shellfish Immunol.">
        <title>Early steps in the European eel (Anguilla anguilla)-Vibrio vulnificus interaction in the gills: Role of the RtxA13 toxin.</title>
        <authorList>
            <person name="Callol A."/>
            <person name="Pajuelo D."/>
            <person name="Ebbesson L."/>
            <person name="Teles M."/>
            <person name="MacKenzie S."/>
            <person name="Amaro C."/>
        </authorList>
    </citation>
    <scope>NUCLEOTIDE SEQUENCE</scope>
</reference>
<sequence>MFELIRGRTTHDTGFYTRYASQNQYNYFNGKLTFRGLI</sequence>
<protein>
    <submittedName>
        <fullName evidence="1">Uncharacterized protein</fullName>
    </submittedName>
</protein>
<proteinExistence type="predicted"/>
<dbReference type="EMBL" id="GBXM01015394">
    <property type="protein sequence ID" value="JAH93183.1"/>
    <property type="molecule type" value="Transcribed_RNA"/>
</dbReference>
<organism evidence="1">
    <name type="scientific">Anguilla anguilla</name>
    <name type="common">European freshwater eel</name>
    <name type="synonym">Muraena anguilla</name>
    <dbReference type="NCBI Taxonomy" id="7936"/>
    <lineage>
        <taxon>Eukaryota</taxon>
        <taxon>Metazoa</taxon>
        <taxon>Chordata</taxon>
        <taxon>Craniata</taxon>
        <taxon>Vertebrata</taxon>
        <taxon>Euteleostomi</taxon>
        <taxon>Actinopterygii</taxon>
        <taxon>Neopterygii</taxon>
        <taxon>Teleostei</taxon>
        <taxon>Anguilliformes</taxon>
        <taxon>Anguillidae</taxon>
        <taxon>Anguilla</taxon>
    </lineage>
</organism>
<name>A0A0E9WUK0_ANGAN</name>
<dbReference type="AlphaFoldDB" id="A0A0E9WUK0"/>
<reference evidence="1" key="1">
    <citation type="submission" date="2014-11" db="EMBL/GenBank/DDBJ databases">
        <authorList>
            <person name="Amaro Gonzalez C."/>
        </authorList>
    </citation>
    <scope>NUCLEOTIDE SEQUENCE</scope>
</reference>
<evidence type="ECO:0000313" key="1">
    <source>
        <dbReference type="EMBL" id="JAH93183.1"/>
    </source>
</evidence>
<accession>A0A0E9WUK0</accession>